<dbReference type="RefSeq" id="WP_076942386.1">
    <property type="nucleotide sequence ID" value="NZ_MOXD01000006.1"/>
</dbReference>
<protein>
    <submittedName>
        <fullName evidence="2">Uncharacterized protein</fullName>
    </submittedName>
</protein>
<reference evidence="2 3" key="1">
    <citation type="submission" date="2016-11" db="EMBL/GenBank/DDBJ databases">
        <title>Rahnella oryzae sp. nov., isolated from rice root.</title>
        <authorList>
            <person name="Zhang X.-X."/>
            <person name="Zhang J."/>
        </authorList>
    </citation>
    <scope>NUCLEOTIDE SEQUENCE [LARGE SCALE GENOMIC DNA]</scope>
    <source>
        <strain evidence="2 3">J11-6</strain>
    </source>
</reference>
<name>A0A1S8CHR4_9GAMM</name>
<keyword evidence="3" id="KW-1185">Reference proteome</keyword>
<evidence type="ECO:0000313" key="2">
    <source>
        <dbReference type="EMBL" id="OMQ22173.1"/>
    </source>
</evidence>
<gene>
    <name evidence="2" type="ORF">BMI79_11670</name>
</gene>
<sequence length="62" mass="7107">MLDRQTIEQALISAARQQGFTLDDKDLLELRTSVAASLAAKERHKQRMTAPAYQWKKPAPRR</sequence>
<dbReference type="EMBL" id="MOXD01000006">
    <property type="protein sequence ID" value="OMQ22173.1"/>
    <property type="molecule type" value="Genomic_DNA"/>
</dbReference>
<proteinExistence type="predicted"/>
<dbReference type="OrthoDB" id="6455687at2"/>
<accession>A0A1S8CHR4</accession>
<dbReference type="Proteomes" id="UP000216021">
    <property type="component" value="Unassembled WGS sequence"/>
</dbReference>
<feature type="region of interest" description="Disordered" evidence="1">
    <location>
        <begin position="41"/>
        <end position="62"/>
    </location>
</feature>
<comment type="caution">
    <text evidence="2">The sequence shown here is derived from an EMBL/GenBank/DDBJ whole genome shotgun (WGS) entry which is preliminary data.</text>
</comment>
<dbReference type="AlphaFoldDB" id="A0A1S8CHR4"/>
<evidence type="ECO:0000256" key="1">
    <source>
        <dbReference type="SAM" id="MobiDB-lite"/>
    </source>
</evidence>
<evidence type="ECO:0000313" key="3">
    <source>
        <dbReference type="Proteomes" id="UP000216021"/>
    </source>
</evidence>
<organism evidence="2 3">
    <name type="scientific">Serratia oryzae</name>
    <dbReference type="NCBI Taxonomy" id="2034155"/>
    <lineage>
        <taxon>Bacteria</taxon>
        <taxon>Pseudomonadati</taxon>
        <taxon>Pseudomonadota</taxon>
        <taxon>Gammaproteobacteria</taxon>
        <taxon>Enterobacterales</taxon>
        <taxon>Yersiniaceae</taxon>
        <taxon>Serratia</taxon>
    </lineage>
</organism>